<accession>A0A391NWI6</accession>
<reference evidence="1 2" key="1">
    <citation type="journal article" date="2018" name="PLoS ONE">
        <title>The draft genome of Kipferlia bialata reveals reductive genome evolution in fornicate parasites.</title>
        <authorList>
            <person name="Tanifuji G."/>
            <person name="Takabayashi S."/>
            <person name="Kume K."/>
            <person name="Takagi M."/>
            <person name="Nakayama T."/>
            <person name="Kamikawa R."/>
            <person name="Inagaki Y."/>
            <person name="Hashimoto T."/>
        </authorList>
    </citation>
    <scope>NUCLEOTIDE SEQUENCE [LARGE SCALE GENOMIC DNA]</scope>
    <source>
        <strain evidence="1">NY0173</strain>
    </source>
</reference>
<organism evidence="1 2">
    <name type="scientific">Kipferlia bialata</name>
    <dbReference type="NCBI Taxonomy" id="797122"/>
    <lineage>
        <taxon>Eukaryota</taxon>
        <taxon>Metamonada</taxon>
        <taxon>Carpediemonas-like organisms</taxon>
        <taxon>Kipferlia</taxon>
    </lineage>
</organism>
<protein>
    <submittedName>
        <fullName evidence="1">Uncharacterized protein</fullName>
    </submittedName>
</protein>
<keyword evidence="2" id="KW-1185">Reference proteome</keyword>
<comment type="caution">
    <text evidence="1">The sequence shown here is derived from an EMBL/GenBank/DDBJ whole genome shotgun (WGS) entry which is preliminary data.</text>
</comment>
<name>A0A391NWI6_9EUKA</name>
<dbReference type="AlphaFoldDB" id="A0A391NWI6"/>
<feature type="non-terminal residue" evidence="1">
    <location>
        <position position="1"/>
    </location>
</feature>
<dbReference type="EMBL" id="BDIP01010811">
    <property type="protein sequence ID" value="GCA65347.1"/>
    <property type="molecule type" value="Genomic_DNA"/>
</dbReference>
<evidence type="ECO:0000313" key="1">
    <source>
        <dbReference type="EMBL" id="GCA65347.1"/>
    </source>
</evidence>
<sequence length="175" mass="19148">TADNVAFFLGAVGRFFEILDVNLTSLEGSFVQAVFWWLLSEQGAVRLRPHTVDIDVEGAAQGRIHVGQLHMDPTIFGLPSVGPVLDIHPSTPFFASFGSDSQLGHTVSLFMCAFSTVYTAYTFLTAVQADFGGEYLHMMEITTHQRALDSLRAVHPGFASLQAQSLESCFPEDFS</sequence>
<feature type="non-terminal residue" evidence="1">
    <location>
        <position position="175"/>
    </location>
</feature>
<dbReference type="Proteomes" id="UP000265618">
    <property type="component" value="Unassembled WGS sequence"/>
</dbReference>
<evidence type="ECO:0000313" key="2">
    <source>
        <dbReference type="Proteomes" id="UP000265618"/>
    </source>
</evidence>
<proteinExistence type="predicted"/>
<gene>
    <name evidence="1" type="ORF">KIPB_016916</name>
</gene>